<evidence type="ECO:0000313" key="10">
    <source>
        <dbReference type="EMBL" id="AIF39960.1"/>
    </source>
</evidence>
<dbReference type="InterPro" id="IPR005123">
    <property type="entry name" value="Oxoglu/Fe-dep_dioxygenase_dom"/>
</dbReference>
<keyword evidence="7" id="KW-0408">Iron</keyword>
<dbReference type="EMBL" id="CP008889">
    <property type="protein sequence ID" value="AIF39960.1"/>
    <property type="molecule type" value="Genomic_DNA"/>
</dbReference>
<dbReference type="PROSITE" id="PS51471">
    <property type="entry name" value="FE2OG_OXY"/>
    <property type="match status" value="1"/>
</dbReference>
<sequence>MGAGTCQGRGGMGEAPIELRATYLSTEEADHLMSHLVGATPWRTSSLTMYGRMIAMPRLIAWYADAPYTFSGSTQPPNAWTPKLAALRERLAADTGAPYNSVLLNLYRDGQDSISWHSDDEAELGPAPTIASVSLGATRDFVMRRKDDHTLKETLTLTHGRLVVMREDSQSAWQHAVPKRTRVTEPRINLTFRWFEPRPEHP</sequence>
<dbReference type="PANTHER" id="PTHR31212">
    <property type="entry name" value="ALPHA-KETOGLUTARATE-DEPENDENT DIOXYGENASE ALKB HOMOLOG 3"/>
    <property type="match status" value="1"/>
</dbReference>
<dbReference type="SUPFAM" id="SSF51197">
    <property type="entry name" value="Clavaminate synthase-like"/>
    <property type="match status" value="1"/>
</dbReference>
<evidence type="ECO:0000256" key="2">
    <source>
        <dbReference type="ARBA" id="ARBA00022723"/>
    </source>
</evidence>
<dbReference type="Gene3D" id="2.60.120.590">
    <property type="entry name" value="Alpha-ketoglutarate-dependent dioxygenase AlkB-like"/>
    <property type="match status" value="1"/>
</dbReference>
<dbReference type="PANTHER" id="PTHR31212:SF4">
    <property type="entry name" value="ALPHA-KETOGLUTARATE-DEPENDENT DIOXYGENASE ALKB HOMOLOG 3"/>
    <property type="match status" value="1"/>
</dbReference>
<dbReference type="GO" id="GO:0051213">
    <property type="term" value="F:dioxygenase activity"/>
    <property type="evidence" value="ECO:0007669"/>
    <property type="project" value="UniProtKB-KW"/>
</dbReference>
<dbReference type="eggNOG" id="COG3145">
    <property type="taxonomic scope" value="Bacteria"/>
</dbReference>
<evidence type="ECO:0000259" key="9">
    <source>
        <dbReference type="PROSITE" id="PS51471"/>
    </source>
</evidence>
<dbReference type="KEGG" id="dni:HX89_02040"/>
<evidence type="ECO:0000256" key="7">
    <source>
        <dbReference type="ARBA" id="ARBA00023004"/>
    </source>
</evidence>
<reference evidence="10 11" key="1">
    <citation type="submission" date="2014-07" db="EMBL/GenBank/DDBJ databases">
        <title>Genome Sequencing of Dermacoccus nishinomiyaensis.</title>
        <authorList>
            <person name="Hong K.W."/>
            <person name="Chan K.G."/>
        </authorList>
    </citation>
    <scope>NUCLEOTIDE SEQUENCE [LARGE SCALE GENOMIC DNA]</scope>
    <source>
        <strain evidence="10 11">M25</strain>
    </source>
</reference>
<dbReference type="Pfam" id="PF13532">
    <property type="entry name" value="2OG-FeII_Oxy_2"/>
    <property type="match status" value="1"/>
</dbReference>
<dbReference type="GO" id="GO:0006307">
    <property type="term" value="P:DNA alkylation repair"/>
    <property type="evidence" value="ECO:0007669"/>
    <property type="project" value="InterPro"/>
</dbReference>
<dbReference type="FunFam" id="2.60.120.590:FF:000004">
    <property type="entry name" value="DNA oxidative demethylase ALKBH2"/>
    <property type="match status" value="1"/>
</dbReference>
<organism evidence="10 11">
    <name type="scientific">Dermacoccus nishinomiyaensis</name>
    <dbReference type="NCBI Taxonomy" id="1274"/>
    <lineage>
        <taxon>Bacteria</taxon>
        <taxon>Bacillati</taxon>
        <taxon>Actinomycetota</taxon>
        <taxon>Actinomycetes</taxon>
        <taxon>Micrococcales</taxon>
        <taxon>Dermacoccaceae</taxon>
        <taxon>Dermacoccus</taxon>
    </lineage>
</organism>
<evidence type="ECO:0000313" key="11">
    <source>
        <dbReference type="Proteomes" id="UP000027986"/>
    </source>
</evidence>
<keyword evidence="4" id="KW-0460">Magnesium</keyword>
<feature type="domain" description="Fe2OG dioxygenase" evidence="9">
    <location>
        <begin position="98"/>
        <end position="196"/>
    </location>
</feature>
<accession>A0A075JE60</accession>
<dbReference type="GO" id="GO:0016787">
    <property type="term" value="F:hydrolase activity"/>
    <property type="evidence" value="ECO:0007669"/>
    <property type="project" value="UniProtKB-ARBA"/>
</dbReference>
<keyword evidence="6" id="KW-0560">Oxidoreductase</keyword>
<dbReference type="GO" id="GO:0140097">
    <property type="term" value="F:catalytic activity, acting on DNA"/>
    <property type="evidence" value="ECO:0007669"/>
    <property type="project" value="UniProtKB-ARBA"/>
</dbReference>
<evidence type="ECO:0000256" key="5">
    <source>
        <dbReference type="ARBA" id="ARBA00022964"/>
    </source>
</evidence>
<protein>
    <recommendedName>
        <fullName evidence="9">Fe2OG dioxygenase domain-containing protein</fullName>
    </recommendedName>
</protein>
<evidence type="ECO:0000256" key="8">
    <source>
        <dbReference type="ARBA" id="ARBA00023204"/>
    </source>
</evidence>
<dbReference type="GO" id="GO:0032451">
    <property type="term" value="F:demethylase activity"/>
    <property type="evidence" value="ECO:0007669"/>
    <property type="project" value="UniProtKB-ARBA"/>
</dbReference>
<dbReference type="InterPro" id="IPR027450">
    <property type="entry name" value="AlkB-like"/>
</dbReference>
<dbReference type="HOGENOM" id="CLU_048788_5_2_11"/>
<evidence type="ECO:0000256" key="3">
    <source>
        <dbReference type="ARBA" id="ARBA00022763"/>
    </source>
</evidence>
<gene>
    <name evidence="10" type="ORF">HX89_02040</name>
</gene>
<evidence type="ECO:0000256" key="4">
    <source>
        <dbReference type="ARBA" id="ARBA00022842"/>
    </source>
</evidence>
<evidence type="ECO:0000256" key="1">
    <source>
        <dbReference type="ARBA" id="ARBA00001954"/>
    </source>
</evidence>
<dbReference type="Proteomes" id="UP000027986">
    <property type="component" value="Chromosome"/>
</dbReference>
<proteinExistence type="predicted"/>
<keyword evidence="8" id="KW-0234">DNA repair</keyword>
<dbReference type="GO" id="GO:0046872">
    <property type="term" value="F:metal ion binding"/>
    <property type="evidence" value="ECO:0007669"/>
    <property type="project" value="UniProtKB-KW"/>
</dbReference>
<evidence type="ECO:0000256" key="6">
    <source>
        <dbReference type="ARBA" id="ARBA00023002"/>
    </source>
</evidence>
<keyword evidence="2" id="KW-0479">Metal-binding</keyword>
<dbReference type="GO" id="GO:0016705">
    <property type="term" value="F:oxidoreductase activity, acting on paired donors, with incorporation or reduction of molecular oxygen"/>
    <property type="evidence" value="ECO:0007669"/>
    <property type="project" value="UniProtKB-ARBA"/>
</dbReference>
<dbReference type="InterPro" id="IPR032854">
    <property type="entry name" value="ALKBH3"/>
</dbReference>
<keyword evidence="11" id="KW-1185">Reference proteome</keyword>
<dbReference type="InterPro" id="IPR037151">
    <property type="entry name" value="AlkB-like_sf"/>
</dbReference>
<name>A0A075JE60_9MICO</name>
<comment type="cofactor">
    <cofactor evidence="1">
        <name>Fe(2+)</name>
        <dbReference type="ChEBI" id="CHEBI:29033"/>
    </cofactor>
</comment>
<keyword evidence="3" id="KW-0227">DNA damage</keyword>
<dbReference type="AlphaFoldDB" id="A0A075JE60"/>
<keyword evidence="5" id="KW-0223">Dioxygenase</keyword>